<dbReference type="SMART" id="SM00254">
    <property type="entry name" value="ShKT"/>
    <property type="match status" value="2"/>
</dbReference>
<evidence type="ECO:0000313" key="4">
    <source>
        <dbReference type="EMBL" id="VDL78353.1"/>
    </source>
</evidence>
<accession>A0A0N4YDQ0</accession>
<dbReference type="InterPro" id="IPR003582">
    <property type="entry name" value="ShKT_dom"/>
</dbReference>
<evidence type="ECO:0000313" key="5">
    <source>
        <dbReference type="Proteomes" id="UP000271162"/>
    </source>
</evidence>
<protein>
    <submittedName>
        <fullName evidence="6">ShKT domain-containing protein</fullName>
    </submittedName>
</protein>
<proteinExistence type="predicted"/>
<evidence type="ECO:0000256" key="1">
    <source>
        <dbReference type="PROSITE-ProRule" id="PRU01005"/>
    </source>
</evidence>
<keyword evidence="5" id="KW-1185">Reference proteome</keyword>
<dbReference type="EMBL" id="UYSL01021481">
    <property type="protein sequence ID" value="VDL78353.1"/>
    <property type="molecule type" value="Genomic_DNA"/>
</dbReference>
<evidence type="ECO:0000259" key="3">
    <source>
        <dbReference type="PROSITE" id="PS51670"/>
    </source>
</evidence>
<comment type="caution">
    <text evidence="1">Lacks conserved residue(s) required for the propagation of feature annotation.</text>
</comment>
<reference evidence="6" key="1">
    <citation type="submission" date="2017-02" db="UniProtKB">
        <authorList>
            <consortium name="WormBaseParasite"/>
        </authorList>
    </citation>
    <scope>IDENTIFICATION</scope>
</reference>
<evidence type="ECO:0000256" key="2">
    <source>
        <dbReference type="SAM" id="SignalP"/>
    </source>
</evidence>
<dbReference type="WBParaSite" id="NBR_0001476301-mRNA-1">
    <property type="protein sequence ID" value="NBR_0001476301-mRNA-1"/>
    <property type="gene ID" value="NBR_0001476301"/>
</dbReference>
<feature type="domain" description="ShKT" evidence="3">
    <location>
        <begin position="31"/>
        <end position="71"/>
    </location>
</feature>
<dbReference type="Gene3D" id="1.10.10.1940">
    <property type="match status" value="1"/>
</dbReference>
<dbReference type="Gene3D" id="1.10.10.1870">
    <property type="entry name" value="ShTK domain-like"/>
    <property type="match status" value="1"/>
</dbReference>
<feature type="chain" id="PRO_5043125556" evidence="2">
    <location>
        <begin position="19"/>
        <end position="115"/>
    </location>
</feature>
<dbReference type="PROSITE" id="PS51670">
    <property type="entry name" value="SHKT"/>
    <property type="match status" value="1"/>
</dbReference>
<keyword evidence="2" id="KW-0732">Signal</keyword>
<gene>
    <name evidence="4" type="ORF">NBR_LOCUS14764</name>
</gene>
<dbReference type="Pfam" id="PF01549">
    <property type="entry name" value="ShK"/>
    <property type="match status" value="2"/>
</dbReference>
<dbReference type="OMA" id="PISELCY"/>
<dbReference type="AlphaFoldDB" id="A0A0N4YDQ0"/>
<sequence>MKALLLFILLVCTQVMQAQFQSCRDGGVGPCVDLINPSTGVSDCPRLSYLCSDPIYYNLMTQQCAKTCNRCTDVTTSPGGTTGISDCTRMASYCTNAVYSALMRQQCPRTCGYCT</sequence>
<evidence type="ECO:0000313" key="6">
    <source>
        <dbReference type="WBParaSite" id="NBR_0001476301-mRNA-1"/>
    </source>
</evidence>
<name>A0A0N4YDQ0_NIPBR</name>
<dbReference type="PANTHER" id="PTHR46219">
    <property type="entry name" value="PROTEIN CBG11138"/>
    <property type="match status" value="1"/>
</dbReference>
<reference evidence="4 5" key="2">
    <citation type="submission" date="2018-11" db="EMBL/GenBank/DDBJ databases">
        <authorList>
            <consortium name="Pathogen Informatics"/>
        </authorList>
    </citation>
    <scope>NUCLEOTIDE SEQUENCE [LARGE SCALE GENOMIC DNA]</scope>
</reference>
<feature type="signal peptide" evidence="2">
    <location>
        <begin position="1"/>
        <end position="18"/>
    </location>
</feature>
<dbReference type="STRING" id="27835.A0A0N4YDQ0"/>
<dbReference type="PANTHER" id="PTHR46219:SF18">
    <property type="entry name" value="SHKT DOMAIN-CONTAINING PROTEIN"/>
    <property type="match status" value="1"/>
</dbReference>
<dbReference type="Proteomes" id="UP000271162">
    <property type="component" value="Unassembled WGS sequence"/>
</dbReference>
<organism evidence="6">
    <name type="scientific">Nippostrongylus brasiliensis</name>
    <name type="common">Rat hookworm</name>
    <dbReference type="NCBI Taxonomy" id="27835"/>
    <lineage>
        <taxon>Eukaryota</taxon>
        <taxon>Metazoa</taxon>
        <taxon>Ecdysozoa</taxon>
        <taxon>Nematoda</taxon>
        <taxon>Chromadorea</taxon>
        <taxon>Rhabditida</taxon>
        <taxon>Rhabditina</taxon>
        <taxon>Rhabditomorpha</taxon>
        <taxon>Strongyloidea</taxon>
        <taxon>Heligmosomidae</taxon>
        <taxon>Nippostrongylus</taxon>
    </lineage>
</organism>